<dbReference type="Pfam" id="PF01523">
    <property type="entry name" value="PmbA_TldD_1st"/>
    <property type="match status" value="1"/>
</dbReference>
<dbReference type="InterPro" id="IPR045569">
    <property type="entry name" value="Metalloprtase-TldD/E_C"/>
</dbReference>
<evidence type="ECO:0000313" key="5">
    <source>
        <dbReference type="EMBL" id="TDW59303.1"/>
    </source>
</evidence>
<dbReference type="Pfam" id="PF19289">
    <property type="entry name" value="PmbA_TldD_3rd"/>
    <property type="match status" value="1"/>
</dbReference>
<evidence type="ECO:0000259" key="3">
    <source>
        <dbReference type="Pfam" id="PF19289"/>
    </source>
</evidence>
<evidence type="ECO:0000259" key="2">
    <source>
        <dbReference type="Pfam" id="PF01523"/>
    </source>
</evidence>
<dbReference type="InterPro" id="IPR036059">
    <property type="entry name" value="TldD/PmbA_sf"/>
</dbReference>
<name>A0ABY2EZ60_9GAMM</name>
<evidence type="ECO:0000313" key="6">
    <source>
        <dbReference type="Proteomes" id="UP000295058"/>
    </source>
</evidence>
<dbReference type="InterPro" id="IPR045570">
    <property type="entry name" value="Metalloprtase-TldD/E_cen_dom"/>
</dbReference>
<feature type="domain" description="Metalloprotease TldD/E N-terminal" evidence="2">
    <location>
        <begin position="43"/>
        <end position="106"/>
    </location>
</feature>
<reference evidence="5 6" key="1">
    <citation type="submission" date="2019-03" db="EMBL/GenBank/DDBJ databases">
        <title>Genomic Encyclopedia of Archaeal and Bacterial Type Strains, Phase II (KMG-II): from individual species to whole genera.</title>
        <authorList>
            <person name="Goeker M."/>
        </authorList>
    </citation>
    <scope>NUCLEOTIDE SEQUENCE [LARGE SCALE GENOMIC DNA]</scope>
    <source>
        <strain evidence="5 6">DSM 15594</strain>
    </source>
</reference>
<dbReference type="Proteomes" id="UP000295058">
    <property type="component" value="Unassembled WGS sequence"/>
</dbReference>
<proteinExistence type="inferred from homology"/>
<comment type="similarity">
    <text evidence="1">Belongs to the peptidase U62 family.</text>
</comment>
<accession>A0ABY2EZ60</accession>
<dbReference type="PANTHER" id="PTHR43421">
    <property type="entry name" value="METALLOPROTEASE PMBA"/>
    <property type="match status" value="1"/>
</dbReference>
<dbReference type="PANTHER" id="PTHR43421:SF1">
    <property type="entry name" value="METALLOPROTEASE PMBA"/>
    <property type="match status" value="1"/>
</dbReference>
<organism evidence="5 6">
    <name type="scientific">Oceanimonas baumannii</name>
    <dbReference type="NCBI Taxonomy" id="129578"/>
    <lineage>
        <taxon>Bacteria</taxon>
        <taxon>Pseudomonadati</taxon>
        <taxon>Pseudomonadota</taxon>
        <taxon>Gammaproteobacteria</taxon>
        <taxon>Aeromonadales</taxon>
        <taxon>Aeromonadaceae</taxon>
        <taxon>Oceanimonas</taxon>
    </lineage>
</organism>
<feature type="domain" description="Metalloprotease TldD/E central" evidence="4">
    <location>
        <begin position="136"/>
        <end position="241"/>
    </location>
</feature>
<keyword evidence="6" id="KW-1185">Reference proteome</keyword>
<evidence type="ECO:0000259" key="4">
    <source>
        <dbReference type="Pfam" id="PF19290"/>
    </source>
</evidence>
<dbReference type="EMBL" id="SODO01000005">
    <property type="protein sequence ID" value="TDW59303.1"/>
    <property type="molecule type" value="Genomic_DNA"/>
</dbReference>
<sequence length="457" mass="49168">MLAANRTSELIMTPEEIQNEQRQLELAVEQALESAKRLGADAAEVSISKQTGLSVNTRNAELENIEFNKDGALGIAVYRDGRKGSASTSDLRPDAIARTVAAALDISRYTTADPHAGLADADQLAWVSPNLELCFPRAMEPAEGIELALQCERSALGRDERIKQSDGASFSANVGIRVYGNSHGFIKGYAGSRYGISCVLIGEQNGDMQREYGFTSARSFDDLWAPEKVADEAVSRTLGRLGARKIGTTQAPVLFHPDVAAGLFGHLVMGISGGNLYRKSSFLLDSCGKQIFPDWLTIHEQPHLDKGLASSPFDNEGVRTVERNVIENGVLQTYLLTSYSARKLGLPVTGHAGGIHNWTVSSSGQSRDELLKEMGTGLLVTEMMGQGVNIVTGDYSRGAAGFWVENGEIVYPVEEITIAGNLKTMFSGIQAIGTDVETRSSLHTGSILIDNMKIAGQ</sequence>
<dbReference type="InterPro" id="IPR035068">
    <property type="entry name" value="TldD/PmbA_N"/>
</dbReference>
<dbReference type="NCBIfam" id="NF008268">
    <property type="entry name" value="PRK11040.1"/>
    <property type="match status" value="1"/>
</dbReference>
<protein>
    <submittedName>
        <fullName evidence="5">PmbA protein</fullName>
    </submittedName>
</protein>
<dbReference type="InterPro" id="IPR002510">
    <property type="entry name" value="Metalloprtase-TldD/E_N"/>
</dbReference>
<dbReference type="InterPro" id="IPR047657">
    <property type="entry name" value="PmbA"/>
</dbReference>
<feature type="domain" description="Metalloprotease TldD/E C-terminal" evidence="3">
    <location>
        <begin position="249"/>
        <end position="456"/>
    </location>
</feature>
<dbReference type="Pfam" id="PF19290">
    <property type="entry name" value="PmbA_TldD_2nd"/>
    <property type="match status" value="1"/>
</dbReference>
<dbReference type="Gene3D" id="3.30.2290.10">
    <property type="entry name" value="PmbA/TldD superfamily"/>
    <property type="match status" value="1"/>
</dbReference>
<dbReference type="SUPFAM" id="SSF111283">
    <property type="entry name" value="Putative modulator of DNA gyrase, PmbA/TldD"/>
    <property type="match status" value="1"/>
</dbReference>
<comment type="caution">
    <text evidence="5">The sequence shown here is derived from an EMBL/GenBank/DDBJ whole genome shotgun (WGS) entry which is preliminary data.</text>
</comment>
<gene>
    <name evidence="5" type="ORF">LY04_01546</name>
</gene>
<evidence type="ECO:0000256" key="1">
    <source>
        <dbReference type="ARBA" id="ARBA00005836"/>
    </source>
</evidence>